<dbReference type="InterPro" id="IPR024499">
    <property type="entry name" value="Mbeg1-like"/>
</dbReference>
<gene>
    <name evidence="1" type="ORF">HMPREF9623_00130</name>
</gene>
<dbReference type="Pfam" id="PF11187">
    <property type="entry name" value="Mbeg1-like"/>
    <property type="match status" value="1"/>
</dbReference>
<protein>
    <recommendedName>
        <fullName evidence="3">DUF2974 domain-containing protein</fullName>
    </recommendedName>
</protein>
<accession>A0AA36Y696</accession>
<evidence type="ECO:0000313" key="2">
    <source>
        <dbReference type="Proteomes" id="UP000018466"/>
    </source>
</evidence>
<organism evidence="1 2">
    <name type="scientific">Stomatobaculum longum</name>
    <dbReference type="NCBI Taxonomy" id="796942"/>
    <lineage>
        <taxon>Bacteria</taxon>
        <taxon>Bacillati</taxon>
        <taxon>Bacillota</taxon>
        <taxon>Clostridia</taxon>
        <taxon>Lachnospirales</taxon>
        <taxon>Lachnospiraceae</taxon>
        <taxon>Stomatobaculum</taxon>
    </lineage>
</organism>
<keyword evidence="2" id="KW-1185">Reference proteome</keyword>
<evidence type="ECO:0008006" key="3">
    <source>
        <dbReference type="Google" id="ProtNLM"/>
    </source>
</evidence>
<evidence type="ECO:0000313" key="1">
    <source>
        <dbReference type="EMBL" id="EHO17946.1"/>
    </source>
</evidence>
<dbReference type="InterPro" id="IPR029058">
    <property type="entry name" value="AB_hydrolase_fold"/>
</dbReference>
<reference evidence="1 2" key="1">
    <citation type="submission" date="2011-10" db="EMBL/GenBank/DDBJ databases">
        <title>The Genome Sequence of Lachnospiraceae bacterium ACC2.</title>
        <authorList>
            <consortium name="The Broad Institute Genome Sequencing Platform"/>
            <person name="Earl A."/>
            <person name="Ward D."/>
            <person name="Feldgarden M."/>
            <person name="Gevers D."/>
            <person name="Sizova M."/>
            <person name="Hazen A."/>
            <person name="Epstein S."/>
            <person name="Young S.K."/>
            <person name="Zeng Q."/>
            <person name="Gargeya S."/>
            <person name="Fitzgerald M."/>
            <person name="Haas B."/>
            <person name="Abouelleil A."/>
            <person name="Alvarado L."/>
            <person name="Arachchi H.M."/>
            <person name="Berlin A."/>
            <person name="Brown A."/>
            <person name="Chapman S.B."/>
            <person name="Chen Z."/>
            <person name="Dunbar C."/>
            <person name="Freedman E."/>
            <person name="Gearin G."/>
            <person name="Goldberg J."/>
            <person name="Griggs A."/>
            <person name="Gujja S."/>
            <person name="Heiman D."/>
            <person name="Howarth C."/>
            <person name="Larson L."/>
            <person name="Lui A."/>
            <person name="MacDonald P.J.P."/>
            <person name="Montmayeur A."/>
            <person name="Murphy C."/>
            <person name="Neiman D."/>
            <person name="Pearson M."/>
            <person name="Priest M."/>
            <person name="Roberts A."/>
            <person name="Saif S."/>
            <person name="Shea T."/>
            <person name="Shenoy N."/>
            <person name="Sisk P."/>
            <person name="Stolte C."/>
            <person name="Sykes S."/>
            <person name="Wortman J."/>
            <person name="Nusbaum C."/>
            <person name="Birren B."/>
        </authorList>
    </citation>
    <scope>NUCLEOTIDE SEQUENCE [LARGE SCALE GENOMIC DNA]</scope>
    <source>
        <strain evidence="1 2">ACC2</strain>
    </source>
</reference>
<proteinExistence type="predicted"/>
<dbReference type="Proteomes" id="UP000018466">
    <property type="component" value="Unassembled WGS sequence"/>
</dbReference>
<dbReference type="GeneID" id="86939929"/>
<dbReference type="RefSeq" id="WP_009531965.1">
    <property type="nucleotide sequence ID" value="NZ_JH590861.1"/>
</dbReference>
<name>A0AA36Y696_9FIRM</name>
<dbReference type="SUPFAM" id="SSF53474">
    <property type="entry name" value="alpha/beta-Hydrolases"/>
    <property type="match status" value="1"/>
</dbReference>
<dbReference type="AlphaFoldDB" id="A0AA36Y696"/>
<sequence>MELMDYLKWRNDVSFSAAPFNEIDNVLLSYLAYADFGELLQEEKRRVSIETCLKRFCKKHDLAEVRKSKLFIERAPLLLEDMVRGARFRGTKVVHFREVFDKEKVQQFAALVFLLPDGTRYVSFRGTDLSITGWKEDFLMSFTAETEGAKEAVSYLNEVAACVEGDLILGGHSKGGNFAMFAAAFCDDAVKERILKVYNNDGPGFREEIVRSAAYRELLPKITNIVPQTSIIGRLLSNEAAHTVVKSTAAGIFQHDVTTWEVTKDKFVRAEPDAFSDFVEKSLGTWLETMDDEARKSLVETVFSMIEMTEAETFVEFGENLFKNTGLIIKGFGKLPKEKRSELTAALGGLAEAGRATVLDKIPKITLPGVEAKSRSEAEERSGEN</sequence>
<dbReference type="EMBL" id="AGEL01000003">
    <property type="protein sequence ID" value="EHO17946.1"/>
    <property type="molecule type" value="Genomic_DNA"/>
</dbReference>
<comment type="caution">
    <text evidence="1">The sequence shown here is derived from an EMBL/GenBank/DDBJ whole genome shotgun (WGS) entry which is preliminary data.</text>
</comment>